<protein>
    <submittedName>
        <fullName evidence="2">Uncharacterized protein</fullName>
    </submittedName>
</protein>
<organism evidence="2">
    <name type="scientific">Rhizophora mucronata</name>
    <name type="common">Asiatic mangrove</name>
    <dbReference type="NCBI Taxonomy" id="61149"/>
    <lineage>
        <taxon>Eukaryota</taxon>
        <taxon>Viridiplantae</taxon>
        <taxon>Streptophyta</taxon>
        <taxon>Embryophyta</taxon>
        <taxon>Tracheophyta</taxon>
        <taxon>Spermatophyta</taxon>
        <taxon>Magnoliopsida</taxon>
        <taxon>eudicotyledons</taxon>
        <taxon>Gunneridae</taxon>
        <taxon>Pentapetalae</taxon>
        <taxon>rosids</taxon>
        <taxon>fabids</taxon>
        <taxon>Malpighiales</taxon>
        <taxon>Rhizophoraceae</taxon>
        <taxon>Rhizophora</taxon>
    </lineage>
</organism>
<proteinExistence type="predicted"/>
<feature type="compositionally biased region" description="Basic residues" evidence="1">
    <location>
        <begin position="16"/>
        <end position="42"/>
    </location>
</feature>
<name>A0A2P2IK21_RHIMU</name>
<dbReference type="EMBL" id="GGEC01001109">
    <property type="protein sequence ID" value="MBW81592.1"/>
    <property type="molecule type" value="Transcribed_RNA"/>
</dbReference>
<evidence type="ECO:0000256" key="1">
    <source>
        <dbReference type="SAM" id="MobiDB-lite"/>
    </source>
</evidence>
<accession>A0A2P2IK21</accession>
<sequence>MERKGPVQDFPQYQPYHKKASKCKHKLLMKKKKAKKKKKRPGRQITENPNHHMLKEQLSPIRSNPI</sequence>
<evidence type="ECO:0000313" key="2">
    <source>
        <dbReference type="EMBL" id="MBW81592.1"/>
    </source>
</evidence>
<reference evidence="2" key="1">
    <citation type="submission" date="2018-02" db="EMBL/GenBank/DDBJ databases">
        <title>Rhizophora mucronata_Transcriptome.</title>
        <authorList>
            <person name="Meera S.P."/>
            <person name="Sreeshan A."/>
            <person name="Augustine A."/>
        </authorList>
    </citation>
    <scope>NUCLEOTIDE SEQUENCE</scope>
    <source>
        <tissue evidence="2">Leaf</tissue>
    </source>
</reference>
<dbReference type="AlphaFoldDB" id="A0A2P2IK21"/>
<feature type="region of interest" description="Disordered" evidence="1">
    <location>
        <begin position="1"/>
        <end position="66"/>
    </location>
</feature>